<proteinExistence type="predicted"/>
<evidence type="ECO:0000256" key="1">
    <source>
        <dbReference type="SAM" id="Coils"/>
    </source>
</evidence>
<feature type="coiled-coil region" evidence="1">
    <location>
        <begin position="4"/>
        <end position="73"/>
    </location>
</feature>
<comment type="caution">
    <text evidence="2">The sequence shown here is derived from an EMBL/GenBank/DDBJ whole genome shotgun (WGS) entry which is preliminary data.</text>
</comment>
<organism evidence="2 3">
    <name type="scientific">Marchantia polymorpha subsp. ruderalis</name>
    <dbReference type="NCBI Taxonomy" id="1480154"/>
    <lineage>
        <taxon>Eukaryota</taxon>
        <taxon>Viridiplantae</taxon>
        <taxon>Streptophyta</taxon>
        <taxon>Embryophyta</taxon>
        <taxon>Marchantiophyta</taxon>
        <taxon>Marchantiopsida</taxon>
        <taxon>Marchantiidae</taxon>
        <taxon>Marchantiales</taxon>
        <taxon>Marchantiaceae</taxon>
        <taxon>Marchantia</taxon>
    </lineage>
</organism>
<accession>A0A176VPP9</accession>
<name>A0A176VPP9_MARPO</name>
<evidence type="ECO:0000313" key="3">
    <source>
        <dbReference type="Proteomes" id="UP000077202"/>
    </source>
</evidence>
<dbReference type="Proteomes" id="UP000077202">
    <property type="component" value="Unassembled WGS sequence"/>
</dbReference>
<gene>
    <name evidence="2" type="ORF">AXG93_3491s1230</name>
</gene>
<sequence length="138" mass="15899">MKAQEDVELLRARIELELQEERRQNRILTEELARQTRALEQGQSTRKADEELLRNLQSECAELRAQRAEAERLHPLGSGARYYAHLESEVTGVLRRLGLRSRAEDWQGRELVRGSPSRRRRSTGSAECSSVAWFRAGI</sequence>
<protein>
    <submittedName>
        <fullName evidence="2">Uncharacterized protein</fullName>
    </submittedName>
</protein>
<evidence type="ECO:0000313" key="2">
    <source>
        <dbReference type="EMBL" id="OAE22282.1"/>
    </source>
</evidence>
<dbReference type="EMBL" id="LVLJ01003243">
    <property type="protein sequence ID" value="OAE22282.1"/>
    <property type="molecule type" value="Genomic_DNA"/>
</dbReference>
<keyword evidence="1" id="KW-0175">Coiled coil</keyword>
<dbReference type="AlphaFoldDB" id="A0A176VPP9"/>
<keyword evidence="3" id="KW-1185">Reference proteome</keyword>
<reference evidence="2" key="1">
    <citation type="submission" date="2016-03" db="EMBL/GenBank/DDBJ databases">
        <title>Mechanisms controlling the formation of the plant cell surface in tip-growing cells are functionally conserved among land plants.</title>
        <authorList>
            <person name="Honkanen S."/>
            <person name="Jones V.A."/>
            <person name="Morieri G."/>
            <person name="Champion C."/>
            <person name="Hetherington A.J."/>
            <person name="Kelly S."/>
            <person name="Saint-Marcoux D."/>
            <person name="Proust H."/>
            <person name="Prescott H."/>
            <person name="Dolan L."/>
        </authorList>
    </citation>
    <scope>NUCLEOTIDE SEQUENCE [LARGE SCALE GENOMIC DNA]</scope>
    <source>
        <tissue evidence="2">Whole gametophyte</tissue>
    </source>
</reference>